<evidence type="ECO:0000256" key="7">
    <source>
        <dbReference type="ARBA" id="ARBA00023242"/>
    </source>
</evidence>
<comment type="function">
    <text evidence="9">Component of the Mediator complex, a coactivator involved in the regulated transcription of nearly all RNA polymerase II-dependent genes. Mediator functions as a bridge to convey information from gene-specific regulatory proteins to the basal RNA polymerase II transcription machinery. Mediator is recruited to promoters by direct interactions with regulatory proteins and serves as a scaffold for the assembly of a functional preinitiation complex with RNA polymerase II and the general transcription factors.</text>
</comment>
<keyword evidence="5 9" id="KW-0010">Activator</keyword>
<dbReference type="GO" id="GO:0006357">
    <property type="term" value="P:regulation of transcription by RNA polymerase II"/>
    <property type="evidence" value="ECO:0007669"/>
    <property type="project" value="InterPro"/>
</dbReference>
<comment type="subcellular location">
    <subcellularLocation>
        <location evidence="1 9">Nucleus</location>
    </subcellularLocation>
</comment>
<reference evidence="12 13" key="1">
    <citation type="journal article" date="2018" name="Mol. Biol. Evol.">
        <title>Broad Genomic Sampling Reveals a Smut Pathogenic Ancestry of the Fungal Clade Ustilaginomycotina.</title>
        <authorList>
            <person name="Kijpornyongpan T."/>
            <person name="Mondo S.J."/>
            <person name="Barry K."/>
            <person name="Sandor L."/>
            <person name="Lee J."/>
            <person name="Lipzen A."/>
            <person name="Pangilinan J."/>
            <person name="LaButti K."/>
            <person name="Hainaut M."/>
            <person name="Henrissat B."/>
            <person name="Grigoriev I.V."/>
            <person name="Spatafora J.W."/>
            <person name="Aime M.C."/>
        </authorList>
    </citation>
    <scope>NUCLEOTIDE SEQUENCE [LARGE SCALE GENOMIC DNA]</scope>
    <source>
        <strain evidence="12 13">MCA 3882</strain>
    </source>
</reference>
<dbReference type="GO" id="GO:0003712">
    <property type="term" value="F:transcription coregulator activity"/>
    <property type="evidence" value="ECO:0007669"/>
    <property type="project" value="UniProtKB-UniRule"/>
</dbReference>
<evidence type="ECO:0000256" key="9">
    <source>
        <dbReference type="RuleBase" id="RU365082"/>
    </source>
</evidence>
<protein>
    <recommendedName>
        <fullName evidence="3 9">Mediator of RNA polymerase II transcription subunit 14</fullName>
    </recommendedName>
    <alternativeName>
        <fullName evidence="8 9">Mediator complex subunit 14</fullName>
    </alternativeName>
</protein>
<dbReference type="EMBL" id="KZ819604">
    <property type="protein sequence ID" value="PWN33328.1"/>
    <property type="molecule type" value="Genomic_DNA"/>
</dbReference>
<evidence type="ECO:0000256" key="5">
    <source>
        <dbReference type="ARBA" id="ARBA00023159"/>
    </source>
</evidence>
<evidence type="ECO:0000256" key="1">
    <source>
        <dbReference type="ARBA" id="ARBA00004123"/>
    </source>
</evidence>
<feature type="region of interest" description="Disordered" evidence="10">
    <location>
        <begin position="349"/>
        <end position="368"/>
    </location>
</feature>
<keyword evidence="7 9" id="KW-0539">Nucleus</keyword>
<evidence type="ECO:0000259" key="11">
    <source>
        <dbReference type="Pfam" id="PF08638"/>
    </source>
</evidence>
<feature type="domain" description="Mediator complex subunit MED14 N-terminal" evidence="11">
    <location>
        <begin position="97"/>
        <end position="285"/>
    </location>
</feature>
<evidence type="ECO:0000313" key="13">
    <source>
        <dbReference type="Proteomes" id="UP000245771"/>
    </source>
</evidence>
<dbReference type="PANTHER" id="PTHR12809">
    <property type="entry name" value="MEDIATOR COMPLEX SUBUNIT"/>
    <property type="match status" value="1"/>
</dbReference>
<evidence type="ECO:0000256" key="2">
    <source>
        <dbReference type="ARBA" id="ARBA00007813"/>
    </source>
</evidence>
<dbReference type="AlphaFoldDB" id="A0A316V8H5"/>
<dbReference type="STRING" id="1280837.A0A316V8H5"/>
<accession>A0A316V8H5</accession>
<gene>
    <name evidence="12" type="ORF">FA14DRAFT_161238</name>
</gene>
<name>A0A316V8H5_9BASI</name>
<dbReference type="GO" id="GO:0070847">
    <property type="term" value="C:core mediator complex"/>
    <property type="evidence" value="ECO:0007669"/>
    <property type="project" value="TreeGrafter"/>
</dbReference>
<sequence length="1215" mass="138263">MSGREKAKEATTFNGPFKFPMTNVNNASNKSINGVNGTHDTGNTNDHSTNTIKYDILFQPKYTRAWEKSRKIESNNDTIPTREELDAQLRPEDEGLVPLNAIAGRIVHYAWQLFANQVEINPSISPLERRKRIYDDAHEARKQLIKLLVLTQWSKASPELQVARNLIAFINDHIAQSEAALDALQATRGVLNNARLRNYDLKTAIEVLSTGSPQSVPPSVKPFLNADKPFSNEEAIALVKELDDVLRLRLACEEFLATPLLSYTISDGRACFVAYGLFETDLTLSGSSQDDRWFCLRVKFDFHISGAGSDKFPRQLKGQQRLDLLDLANNELAPRSIAAVTEAQEQITEGDETVQNAEGHAALSSSKDTRIEERKDTPLIRLYNLLQSQSLHYRLDILHWQATQLIKLSWGQRLTVFIDSMRTLHIQYWKNARSSTDNAKEDWDPIARAEICVSVIETDPRQGASAVIKSLFERSDDRMQKPISLQLSVEWNVKGVIIDYLGSREITVDHRNLDAEAILIDVTQMHAKAAVEAFKTRIEASALRRTMRTEKRLKSVGPIEEYGLLIHVNERLTVELTIDRMSGQVQLAEVSGMSEGLRDETLSCSDLARMARTDYVREACKAINERPRSIIGILQRLRCQILIEDLEEKCNLNGLECSTRMPLRQIDYAQLQATPNTLLFIAMQQCPTYYLVVQVAEDCFRVALMCVGTFLEEMITSMRIVSLERLDWMYVLKTCQQSRERLGKRKRDDDVSNTIDMLSMSEDDLAILHSYSVALVSYHKIEEQLRLRGVPYVHVGGMTKQKEKSFWSQDDQAESPDSEDSVSTIVPSLCIDARMLLGNLQGSYVKRNILLRLRNWNDPVRSRVELALKVTLRSGIVSRTDIVEGRNKIHYDTKAGILVFSISEIETYFEQFLTTWRRIEKVLNLLKTLWILGQYEKSGREHQFDFRLHSFDLVHATFTYDQGLMAKIGWIHDPAKRRNGSFALAFDTIKSDDASAEETRRTNPHAILRFALEQALNRGNEAKPNFWLSFLMLLRRTLPLARLVCGYPNECLESIETPELGVRSASWIQLTFLDRFKLDVRLLTANRVLFVDAGRATSHRRGKEEKKSNVEDEFTLHSSSRDVDMDDLDEAILEWSAIPSFDKIIQELAGEILQKGAKKDAMQIQESTQGRSNSVLTFADALLYRGNSDEVEWILKELISKVQKVIFTDTNSIDG</sequence>
<dbReference type="InterPro" id="IPR013947">
    <property type="entry name" value="Mediator_Med14"/>
</dbReference>
<evidence type="ECO:0000256" key="6">
    <source>
        <dbReference type="ARBA" id="ARBA00023163"/>
    </source>
</evidence>
<keyword evidence="6 9" id="KW-0804">Transcription</keyword>
<evidence type="ECO:0000313" key="12">
    <source>
        <dbReference type="EMBL" id="PWN33328.1"/>
    </source>
</evidence>
<keyword evidence="4 9" id="KW-0805">Transcription regulation</keyword>
<comment type="subunit">
    <text evidence="9">Component of the Mediator complex.</text>
</comment>
<evidence type="ECO:0000256" key="8">
    <source>
        <dbReference type="ARBA" id="ARBA00032007"/>
    </source>
</evidence>
<dbReference type="OrthoDB" id="205099at2759"/>
<organism evidence="12 13">
    <name type="scientific">Meira miltonrushii</name>
    <dbReference type="NCBI Taxonomy" id="1280837"/>
    <lineage>
        <taxon>Eukaryota</taxon>
        <taxon>Fungi</taxon>
        <taxon>Dikarya</taxon>
        <taxon>Basidiomycota</taxon>
        <taxon>Ustilaginomycotina</taxon>
        <taxon>Exobasidiomycetes</taxon>
        <taxon>Exobasidiales</taxon>
        <taxon>Brachybasidiaceae</taxon>
        <taxon>Meira</taxon>
    </lineage>
</organism>
<dbReference type="PANTHER" id="PTHR12809:SF2">
    <property type="entry name" value="MEDIATOR OF RNA POLYMERASE II TRANSCRIPTION SUBUNIT 14"/>
    <property type="match status" value="1"/>
</dbReference>
<dbReference type="GeneID" id="37020804"/>
<dbReference type="InParanoid" id="A0A316V8H5"/>
<evidence type="ECO:0000256" key="4">
    <source>
        <dbReference type="ARBA" id="ARBA00023015"/>
    </source>
</evidence>
<dbReference type="InterPro" id="IPR055122">
    <property type="entry name" value="Med14_N"/>
</dbReference>
<dbReference type="RefSeq" id="XP_025353630.1">
    <property type="nucleotide sequence ID" value="XM_025499023.1"/>
</dbReference>
<keyword evidence="13" id="KW-1185">Reference proteome</keyword>
<evidence type="ECO:0000256" key="10">
    <source>
        <dbReference type="SAM" id="MobiDB-lite"/>
    </source>
</evidence>
<dbReference type="Pfam" id="PF08638">
    <property type="entry name" value="Med14"/>
    <property type="match status" value="1"/>
</dbReference>
<proteinExistence type="inferred from homology"/>
<dbReference type="Proteomes" id="UP000245771">
    <property type="component" value="Unassembled WGS sequence"/>
</dbReference>
<evidence type="ECO:0000256" key="3">
    <source>
        <dbReference type="ARBA" id="ARBA00019619"/>
    </source>
</evidence>
<comment type="similarity">
    <text evidence="2 9">Belongs to the Mediator complex subunit 14 family.</text>
</comment>
<dbReference type="GO" id="GO:0016592">
    <property type="term" value="C:mediator complex"/>
    <property type="evidence" value="ECO:0007669"/>
    <property type="project" value="UniProtKB-UniRule"/>
</dbReference>